<dbReference type="InterPro" id="IPR011009">
    <property type="entry name" value="Kinase-like_dom_sf"/>
</dbReference>
<feature type="compositionally biased region" description="Low complexity" evidence="7">
    <location>
        <begin position="431"/>
        <end position="450"/>
    </location>
</feature>
<feature type="compositionally biased region" description="Basic and acidic residues" evidence="7">
    <location>
        <begin position="385"/>
        <end position="406"/>
    </location>
</feature>
<dbReference type="STRING" id="147828.A0A4S2LV62"/>
<dbReference type="InterPro" id="IPR000719">
    <property type="entry name" value="Prot_kinase_dom"/>
</dbReference>
<feature type="compositionally biased region" description="Basic and acidic residues" evidence="7">
    <location>
        <begin position="483"/>
        <end position="492"/>
    </location>
</feature>
<dbReference type="Proteomes" id="UP000308267">
    <property type="component" value="Unassembled WGS sequence"/>
</dbReference>
<comment type="caution">
    <text evidence="9">The sequence shown here is derived from an EMBL/GenBank/DDBJ whole genome shotgun (WGS) entry which is preliminary data.</text>
</comment>
<dbReference type="PANTHER" id="PTHR24342">
    <property type="entry name" value="SERINE/THREONINE-PROTEIN KINASE 17"/>
    <property type="match status" value="1"/>
</dbReference>
<evidence type="ECO:0000313" key="10">
    <source>
        <dbReference type="Proteomes" id="UP000308267"/>
    </source>
</evidence>
<dbReference type="GO" id="GO:0035556">
    <property type="term" value="P:intracellular signal transduction"/>
    <property type="evidence" value="ECO:0007669"/>
    <property type="project" value="TreeGrafter"/>
</dbReference>
<evidence type="ECO:0000256" key="2">
    <source>
        <dbReference type="ARBA" id="ARBA00022679"/>
    </source>
</evidence>
<dbReference type="EMBL" id="SJOL01006404">
    <property type="protein sequence ID" value="TGZ67723.1"/>
    <property type="molecule type" value="Genomic_DNA"/>
</dbReference>
<keyword evidence="10" id="KW-1185">Reference proteome</keyword>
<accession>A0A4S2LV62</accession>
<keyword evidence="1" id="KW-0723">Serine/threonine-protein kinase</keyword>
<dbReference type="AlphaFoldDB" id="A0A4S2LV62"/>
<feature type="compositionally biased region" description="Polar residues" evidence="7">
    <location>
        <begin position="367"/>
        <end position="378"/>
    </location>
</feature>
<keyword evidence="5 6" id="KW-0067">ATP-binding</keyword>
<dbReference type="PANTHER" id="PTHR24342:SF20">
    <property type="entry name" value="MYOSIN LIGHT CHAIN KINASE, SMOOTH MUSCLE"/>
    <property type="match status" value="1"/>
</dbReference>
<dbReference type="OrthoDB" id="10260894at2759"/>
<keyword evidence="4" id="KW-0418">Kinase</keyword>
<dbReference type="SUPFAM" id="SSF56112">
    <property type="entry name" value="Protein kinase-like (PK-like)"/>
    <property type="match status" value="1"/>
</dbReference>
<feature type="compositionally biased region" description="Polar residues" evidence="7">
    <location>
        <begin position="573"/>
        <end position="603"/>
    </location>
</feature>
<dbReference type="PROSITE" id="PS00108">
    <property type="entry name" value="PROTEIN_KINASE_ST"/>
    <property type="match status" value="1"/>
</dbReference>
<evidence type="ECO:0000259" key="8">
    <source>
        <dbReference type="PROSITE" id="PS50011"/>
    </source>
</evidence>
<name>A0A4S2LV62_OPIFE</name>
<dbReference type="GO" id="GO:0043065">
    <property type="term" value="P:positive regulation of apoptotic process"/>
    <property type="evidence" value="ECO:0007669"/>
    <property type="project" value="TreeGrafter"/>
</dbReference>
<evidence type="ECO:0000256" key="4">
    <source>
        <dbReference type="ARBA" id="ARBA00022777"/>
    </source>
</evidence>
<feature type="compositionally biased region" description="Polar residues" evidence="7">
    <location>
        <begin position="340"/>
        <end position="350"/>
    </location>
</feature>
<dbReference type="SMART" id="SM00220">
    <property type="entry name" value="S_TKc"/>
    <property type="match status" value="1"/>
</dbReference>
<evidence type="ECO:0000256" key="6">
    <source>
        <dbReference type="PROSITE-ProRule" id="PRU10141"/>
    </source>
</evidence>
<feature type="region of interest" description="Disordered" evidence="7">
    <location>
        <begin position="340"/>
        <end position="406"/>
    </location>
</feature>
<feature type="compositionally biased region" description="Low complexity" evidence="7">
    <location>
        <begin position="494"/>
        <end position="508"/>
    </location>
</feature>
<feature type="compositionally biased region" description="Basic and acidic residues" evidence="7">
    <location>
        <begin position="531"/>
        <end position="546"/>
    </location>
</feature>
<keyword evidence="2" id="KW-0808">Transferase</keyword>
<dbReference type="PROSITE" id="PS50011">
    <property type="entry name" value="PROTEIN_KINASE_DOM"/>
    <property type="match status" value="1"/>
</dbReference>
<protein>
    <recommendedName>
        <fullName evidence="8">Protein kinase domain-containing protein</fullName>
    </recommendedName>
</protein>
<dbReference type="Gene3D" id="3.30.200.20">
    <property type="entry name" value="Phosphorylase Kinase, domain 1"/>
    <property type="match status" value="1"/>
</dbReference>
<dbReference type="PROSITE" id="PS00107">
    <property type="entry name" value="PROTEIN_KINASE_ATP"/>
    <property type="match status" value="1"/>
</dbReference>
<evidence type="ECO:0000256" key="1">
    <source>
        <dbReference type="ARBA" id="ARBA00022527"/>
    </source>
</evidence>
<evidence type="ECO:0000256" key="5">
    <source>
        <dbReference type="ARBA" id="ARBA00022840"/>
    </source>
</evidence>
<feature type="domain" description="Protein kinase" evidence="8">
    <location>
        <begin position="40"/>
        <end position="294"/>
    </location>
</feature>
<dbReference type="InterPro" id="IPR017441">
    <property type="entry name" value="Protein_kinase_ATP_BS"/>
</dbReference>
<gene>
    <name evidence="9" type="ORF">CRM22_004642</name>
</gene>
<evidence type="ECO:0000256" key="7">
    <source>
        <dbReference type="SAM" id="MobiDB-lite"/>
    </source>
</evidence>
<reference evidence="9 10" key="1">
    <citation type="journal article" date="2019" name="BMC Genomics">
        <title>New insights from Opisthorchis felineus genome: update on genomics of the epidemiologically important liver flukes.</title>
        <authorList>
            <person name="Ershov N.I."/>
            <person name="Mordvinov V.A."/>
            <person name="Prokhortchouk E.B."/>
            <person name="Pakharukova M.Y."/>
            <person name="Gunbin K.V."/>
            <person name="Ustyantsev K."/>
            <person name="Genaev M.A."/>
            <person name="Blinov A.G."/>
            <person name="Mazur A."/>
            <person name="Boulygina E."/>
            <person name="Tsygankova S."/>
            <person name="Khrameeva E."/>
            <person name="Chekanov N."/>
            <person name="Fan G."/>
            <person name="Xiao A."/>
            <person name="Zhang H."/>
            <person name="Xu X."/>
            <person name="Yang H."/>
            <person name="Solovyev V."/>
            <person name="Lee S.M."/>
            <person name="Liu X."/>
            <person name="Afonnikov D.A."/>
            <person name="Skryabin K.G."/>
        </authorList>
    </citation>
    <scope>NUCLEOTIDE SEQUENCE [LARGE SCALE GENOMIC DNA]</scope>
    <source>
        <strain evidence="9">AK-0245</strain>
        <tissue evidence="9">Whole organism</tissue>
    </source>
</reference>
<keyword evidence="3 6" id="KW-0547">Nucleotide-binding</keyword>
<evidence type="ECO:0000256" key="3">
    <source>
        <dbReference type="ARBA" id="ARBA00022741"/>
    </source>
</evidence>
<dbReference type="GO" id="GO:0004674">
    <property type="term" value="F:protein serine/threonine kinase activity"/>
    <property type="evidence" value="ECO:0007669"/>
    <property type="project" value="UniProtKB-KW"/>
</dbReference>
<dbReference type="InterPro" id="IPR008271">
    <property type="entry name" value="Ser/Thr_kinase_AS"/>
</dbReference>
<feature type="binding site" evidence="6">
    <location>
        <position position="69"/>
    </location>
    <ligand>
        <name>ATP</name>
        <dbReference type="ChEBI" id="CHEBI:30616"/>
    </ligand>
</feature>
<dbReference type="Pfam" id="PF00069">
    <property type="entry name" value="Pkinase"/>
    <property type="match status" value="1"/>
</dbReference>
<sequence>MFSRVSFKTNSLNEDDEDTDPKLLKKNVTIKENTPFNRDYKIGEYLGSGKFGEVKRCEEIRTGSAFAAKFVPIAHKDDWKSVQNEVAIMNKLRHPRLIQLYDAYAVKSEVVLVLELITGGELFERIIDEDFDLNETRCIRFMNEILQGVEYIHNQGVLHLDLKPENILCLSKSSFKIKIIDFGLARFYGESDVRVLFGTPEFVSPEVISYEPVTPAADMWSVGVICYVMLSGLSPFMGDSQGETLANIIRVKYDFDYQEFEEISEGARDFIRMLLIKDPRKRMTASDCLQHSWIKRKKQLKRKGTVSKKRLKHFVYRRKWQKAVNAIIALIRMGVVLQHPQSEWQESNRPPTAESKPATGRKPTPPISTSSLSNTTPSRPVEVPECSKRPKIDNKPAADMKQKDRRMSFKAVNNALFGKFASKRSSPEQLSPETPRPSISTSRRPSLLSRFTKRDDLNHVVVSGSPKPKRKDSLSKQKHKSDRKNSREERNLDQAQSSSKQQSKGKASNISPAEVTKDSKPAPAKSNMDPTSRRDIPKQQHDKMGSKNENSSTTEPKTTRPLKPAECKDAAYSATSSDKTRNQKTSPSSTSNKPATPVQTQKNLKPLPPRPASKKVAPSTGGIAAKIGFFNNIIKDPASKPREL</sequence>
<dbReference type="FunFam" id="1.10.510.10:FF:000594">
    <property type="entry name" value="Myosin light chain kinase isoform-III"/>
    <property type="match status" value="1"/>
</dbReference>
<feature type="compositionally biased region" description="Polar residues" evidence="7">
    <location>
        <begin position="547"/>
        <end position="556"/>
    </location>
</feature>
<evidence type="ECO:0000313" key="9">
    <source>
        <dbReference type="EMBL" id="TGZ67723.1"/>
    </source>
</evidence>
<dbReference type="GO" id="GO:0005524">
    <property type="term" value="F:ATP binding"/>
    <property type="evidence" value="ECO:0007669"/>
    <property type="project" value="UniProtKB-UniRule"/>
</dbReference>
<dbReference type="Gene3D" id="1.10.510.10">
    <property type="entry name" value="Transferase(Phosphotransferase) domain 1"/>
    <property type="match status" value="1"/>
</dbReference>
<dbReference type="GO" id="GO:0005634">
    <property type="term" value="C:nucleus"/>
    <property type="evidence" value="ECO:0007669"/>
    <property type="project" value="TreeGrafter"/>
</dbReference>
<dbReference type="CDD" id="cd14103">
    <property type="entry name" value="STKc_MLCK"/>
    <property type="match status" value="1"/>
</dbReference>
<organism evidence="9 10">
    <name type="scientific">Opisthorchis felineus</name>
    <dbReference type="NCBI Taxonomy" id="147828"/>
    <lineage>
        <taxon>Eukaryota</taxon>
        <taxon>Metazoa</taxon>
        <taxon>Spiralia</taxon>
        <taxon>Lophotrochozoa</taxon>
        <taxon>Platyhelminthes</taxon>
        <taxon>Trematoda</taxon>
        <taxon>Digenea</taxon>
        <taxon>Opisthorchiida</taxon>
        <taxon>Opisthorchiata</taxon>
        <taxon>Opisthorchiidae</taxon>
        <taxon>Opisthorchis</taxon>
    </lineage>
</organism>
<proteinExistence type="predicted"/>
<feature type="region of interest" description="Disordered" evidence="7">
    <location>
        <begin position="420"/>
        <end position="624"/>
    </location>
</feature>